<name>A0ABU5E5M1_9PROT</name>
<dbReference type="InterPro" id="IPR000524">
    <property type="entry name" value="Tscrpt_reg_HTH_GntR"/>
</dbReference>
<dbReference type="InterPro" id="IPR036388">
    <property type="entry name" value="WH-like_DNA-bd_sf"/>
</dbReference>
<dbReference type="InterPro" id="IPR028978">
    <property type="entry name" value="Chorismate_lyase_/UTRA_dom_sf"/>
</dbReference>
<evidence type="ECO:0000259" key="4">
    <source>
        <dbReference type="PROSITE" id="PS50949"/>
    </source>
</evidence>
<proteinExistence type="predicted"/>
<keyword evidence="1" id="KW-0805">Transcription regulation</keyword>
<keyword evidence="2" id="KW-0238">DNA-binding</keyword>
<dbReference type="RefSeq" id="WP_320506535.1">
    <property type="nucleotide sequence ID" value="NZ_JAXCLW010000001.1"/>
</dbReference>
<evidence type="ECO:0000256" key="2">
    <source>
        <dbReference type="ARBA" id="ARBA00023125"/>
    </source>
</evidence>
<evidence type="ECO:0000313" key="6">
    <source>
        <dbReference type="Proteomes" id="UP001279642"/>
    </source>
</evidence>
<dbReference type="PRINTS" id="PR00035">
    <property type="entry name" value="HTHGNTR"/>
</dbReference>
<dbReference type="SMART" id="SM00345">
    <property type="entry name" value="HTH_GNTR"/>
    <property type="match status" value="1"/>
</dbReference>
<dbReference type="PANTHER" id="PTHR44846">
    <property type="entry name" value="MANNOSYL-D-GLYCERATE TRANSPORT/METABOLISM SYSTEM REPRESSOR MNGR-RELATED"/>
    <property type="match status" value="1"/>
</dbReference>
<organism evidence="5 6">
    <name type="scientific">Dongia soli</name>
    <dbReference type="NCBI Taxonomy" id="600628"/>
    <lineage>
        <taxon>Bacteria</taxon>
        <taxon>Pseudomonadati</taxon>
        <taxon>Pseudomonadota</taxon>
        <taxon>Alphaproteobacteria</taxon>
        <taxon>Rhodospirillales</taxon>
        <taxon>Dongiaceae</taxon>
        <taxon>Dongia</taxon>
    </lineage>
</organism>
<dbReference type="CDD" id="cd07377">
    <property type="entry name" value="WHTH_GntR"/>
    <property type="match status" value="1"/>
</dbReference>
<dbReference type="Pfam" id="PF00392">
    <property type="entry name" value="GntR"/>
    <property type="match status" value="1"/>
</dbReference>
<protein>
    <submittedName>
        <fullName evidence="5">UTRA domain-containing protein</fullName>
    </submittedName>
</protein>
<dbReference type="InterPro" id="IPR050679">
    <property type="entry name" value="Bact_HTH_transcr_reg"/>
</dbReference>
<dbReference type="SMART" id="SM00866">
    <property type="entry name" value="UTRA"/>
    <property type="match status" value="1"/>
</dbReference>
<dbReference type="Gene3D" id="1.10.10.10">
    <property type="entry name" value="Winged helix-like DNA-binding domain superfamily/Winged helix DNA-binding domain"/>
    <property type="match status" value="1"/>
</dbReference>
<dbReference type="SUPFAM" id="SSF64288">
    <property type="entry name" value="Chorismate lyase-like"/>
    <property type="match status" value="1"/>
</dbReference>
<dbReference type="PROSITE" id="PS50949">
    <property type="entry name" value="HTH_GNTR"/>
    <property type="match status" value="1"/>
</dbReference>
<comment type="caution">
    <text evidence="5">The sequence shown here is derived from an EMBL/GenBank/DDBJ whole genome shotgun (WGS) entry which is preliminary data.</text>
</comment>
<keyword evidence="6" id="KW-1185">Reference proteome</keyword>
<evidence type="ECO:0000256" key="1">
    <source>
        <dbReference type="ARBA" id="ARBA00023015"/>
    </source>
</evidence>
<feature type="domain" description="HTH gntR-type" evidence="4">
    <location>
        <begin position="13"/>
        <end position="81"/>
    </location>
</feature>
<sequence>MQKPPKFVLDGQGPLFKQIGRAVTEQILKGRYKQGERLPSEAELTDIFSTSRQTVNKAITELAKHGLVERNRRAGTVVSWQFQERFVLPLRDVADDLEQSSQVYEYRILERKIVRNGKNGIRWSALPSGSKLLYLQTLHLADGLPVQLETRYINYDTFPDIEQETFADIPPSKWLLLNIPWSEVDHAIRATNATEELAQKLGVRLGTSCLVVDRQTFHRGKPITFVHMVYPGDRFSIKGRFNLETGQDWPQS</sequence>
<keyword evidence="3" id="KW-0804">Transcription</keyword>
<dbReference type="Gene3D" id="3.40.1410.10">
    <property type="entry name" value="Chorismate lyase-like"/>
    <property type="match status" value="1"/>
</dbReference>
<dbReference type="InterPro" id="IPR011663">
    <property type="entry name" value="UTRA"/>
</dbReference>
<dbReference type="EMBL" id="JAXCLW010000001">
    <property type="protein sequence ID" value="MDY0881471.1"/>
    <property type="molecule type" value="Genomic_DNA"/>
</dbReference>
<dbReference type="Pfam" id="PF07702">
    <property type="entry name" value="UTRA"/>
    <property type="match status" value="1"/>
</dbReference>
<dbReference type="PANTHER" id="PTHR44846:SF16">
    <property type="entry name" value="TRANSCRIPTIONAL REGULATOR PHNF-RELATED"/>
    <property type="match status" value="1"/>
</dbReference>
<accession>A0ABU5E5M1</accession>
<evidence type="ECO:0000313" key="5">
    <source>
        <dbReference type="EMBL" id="MDY0881471.1"/>
    </source>
</evidence>
<reference evidence="5 6" key="1">
    <citation type="journal article" date="2016" name="Antonie Van Leeuwenhoek">
        <title>Dongia soli sp. nov., isolated from soil from Dokdo, Korea.</title>
        <authorList>
            <person name="Kim D.U."/>
            <person name="Lee H."/>
            <person name="Kim H."/>
            <person name="Kim S.G."/>
            <person name="Ka J.O."/>
        </authorList>
    </citation>
    <scope>NUCLEOTIDE SEQUENCE [LARGE SCALE GENOMIC DNA]</scope>
    <source>
        <strain evidence="5 6">D78</strain>
    </source>
</reference>
<dbReference type="SUPFAM" id="SSF46785">
    <property type="entry name" value="Winged helix' DNA-binding domain"/>
    <property type="match status" value="1"/>
</dbReference>
<dbReference type="InterPro" id="IPR036390">
    <property type="entry name" value="WH_DNA-bd_sf"/>
</dbReference>
<dbReference type="Proteomes" id="UP001279642">
    <property type="component" value="Unassembled WGS sequence"/>
</dbReference>
<gene>
    <name evidence="5" type="ORF">SMD27_01310</name>
</gene>
<evidence type="ECO:0000256" key="3">
    <source>
        <dbReference type="ARBA" id="ARBA00023163"/>
    </source>
</evidence>